<dbReference type="Pfam" id="PF05159">
    <property type="entry name" value="Capsule_synth"/>
    <property type="match status" value="1"/>
</dbReference>
<gene>
    <name evidence="1" type="ORF">SAMN06264867_1174</name>
</gene>
<evidence type="ECO:0000313" key="2">
    <source>
        <dbReference type="Proteomes" id="UP000319712"/>
    </source>
</evidence>
<dbReference type="GO" id="GO:0000271">
    <property type="term" value="P:polysaccharide biosynthetic process"/>
    <property type="evidence" value="ECO:0007669"/>
    <property type="project" value="InterPro"/>
</dbReference>
<proteinExistence type="predicted"/>
<dbReference type="Proteomes" id="UP000319712">
    <property type="component" value="Unassembled WGS sequence"/>
</dbReference>
<protein>
    <submittedName>
        <fullName evidence="1">Capsule polysaccharide biosynthesis protein</fullName>
    </submittedName>
</protein>
<keyword evidence="2" id="KW-1185">Reference proteome</keyword>
<evidence type="ECO:0000313" key="1">
    <source>
        <dbReference type="EMBL" id="SMO90579.1"/>
    </source>
</evidence>
<organism evidence="1 2">
    <name type="scientific">Halorubrum cibi</name>
    <dbReference type="NCBI Taxonomy" id="413815"/>
    <lineage>
        <taxon>Archaea</taxon>
        <taxon>Methanobacteriati</taxon>
        <taxon>Methanobacteriota</taxon>
        <taxon>Stenosarchaea group</taxon>
        <taxon>Halobacteria</taxon>
        <taxon>Halobacteriales</taxon>
        <taxon>Haloferacaceae</taxon>
        <taxon>Halorubrum</taxon>
    </lineage>
</organism>
<dbReference type="InterPro" id="IPR007833">
    <property type="entry name" value="Capsule_polysaccharide_synth"/>
</dbReference>
<dbReference type="GO" id="GO:0015774">
    <property type="term" value="P:polysaccharide transport"/>
    <property type="evidence" value="ECO:0007669"/>
    <property type="project" value="InterPro"/>
</dbReference>
<accession>A0A521F342</accession>
<sequence length="472" mass="53566">MSTEIKNREFISPLNSRNSIEFINQLSQEIGKRGGSISIIIQNQSDSDKIQKQISDDLIINDHISHKPTQNLNFLTNKYKIDSVRSFVFPQLVYDYEYLKPSGGRFLPNGPVEPNFEPYIQRLHRLLDFFDGLYDDGYRGIPIQNQGGEINRRVLARVAEYHDVPSIRCSFSPLPGRTTIRSGEQMAFPEIESALSRDLSRADRKRAEEYRQTVVTDRPQVGVDVSTSRPTSIISNILGKAQIVAKKRLDSLPSIARWARRTIGKPVQAKVQQYYALDREDTREYVSSSKFVFYSLQYYRESRVTMRSPAFYDQAGLIKYLSRSVPHGTELLVKDHPQQLGAMPFSDIRQISRYVPIAKPSTPAHNLIEKAEAVVTLNNTVGHEAIVFGKPVVVLGSALYGDLESVVHLDDINDLDTTIAKVIEDGGLSNDDIRRYIDALFEISEPMKWGDPAKPNVDEFIYAIDRHLSKID</sequence>
<reference evidence="1 2" key="1">
    <citation type="submission" date="2017-05" db="EMBL/GenBank/DDBJ databases">
        <authorList>
            <person name="Varghese N."/>
            <person name="Submissions S."/>
        </authorList>
    </citation>
    <scope>NUCLEOTIDE SEQUENCE [LARGE SCALE GENOMIC DNA]</scope>
    <source>
        <strain evidence="1 2">DSM 19504</strain>
    </source>
</reference>
<dbReference type="AlphaFoldDB" id="A0A521F342"/>
<dbReference type="EMBL" id="FXTD01000017">
    <property type="protein sequence ID" value="SMO90579.1"/>
    <property type="molecule type" value="Genomic_DNA"/>
</dbReference>
<name>A0A521F342_9EURY</name>